<name>A0AAD1XWC4_EUPCR</name>
<dbReference type="EMBL" id="CAMPGE010022225">
    <property type="protein sequence ID" value="CAI2380280.1"/>
    <property type="molecule type" value="Genomic_DNA"/>
</dbReference>
<accession>A0AAD1XWC4</accession>
<sequence>MVNAHSPVSSTVVICSSSTSSRCSTLASASSSCTPLVSATTLASTSSSCATPAFSSNILTSASCILASASSSLSSRSTLHLIINSIRICSYSYSSCYRPSCSRLEIPADVASLSGDHQDK</sequence>
<gene>
    <name evidence="1" type="ORF">ECRASSUSDP1_LOCUS21712</name>
</gene>
<dbReference type="Proteomes" id="UP001295684">
    <property type="component" value="Unassembled WGS sequence"/>
</dbReference>
<evidence type="ECO:0000313" key="2">
    <source>
        <dbReference type="Proteomes" id="UP001295684"/>
    </source>
</evidence>
<protein>
    <submittedName>
        <fullName evidence="1">Uncharacterized protein</fullName>
    </submittedName>
</protein>
<evidence type="ECO:0000313" key="1">
    <source>
        <dbReference type="EMBL" id="CAI2380280.1"/>
    </source>
</evidence>
<comment type="caution">
    <text evidence="1">The sequence shown here is derived from an EMBL/GenBank/DDBJ whole genome shotgun (WGS) entry which is preliminary data.</text>
</comment>
<reference evidence="1" key="1">
    <citation type="submission" date="2023-07" db="EMBL/GenBank/DDBJ databases">
        <authorList>
            <consortium name="AG Swart"/>
            <person name="Singh M."/>
            <person name="Singh A."/>
            <person name="Seah K."/>
            <person name="Emmerich C."/>
        </authorList>
    </citation>
    <scope>NUCLEOTIDE SEQUENCE</scope>
    <source>
        <strain evidence="1">DP1</strain>
    </source>
</reference>
<dbReference type="AlphaFoldDB" id="A0AAD1XWC4"/>
<proteinExistence type="predicted"/>
<organism evidence="1 2">
    <name type="scientific">Euplotes crassus</name>
    <dbReference type="NCBI Taxonomy" id="5936"/>
    <lineage>
        <taxon>Eukaryota</taxon>
        <taxon>Sar</taxon>
        <taxon>Alveolata</taxon>
        <taxon>Ciliophora</taxon>
        <taxon>Intramacronucleata</taxon>
        <taxon>Spirotrichea</taxon>
        <taxon>Hypotrichia</taxon>
        <taxon>Euplotida</taxon>
        <taxon>Euplotidae</taxon>
        <taxon>Moneuplotes</taxon>
    </lineage>
</organism>
<keyword evidence="2" id="KW-1185">Reference proteome</keyword>